<dbReference type="InterPro" id="IPR029044">
    <property type="entry name" value="Nucleotide-diphossugar_trans"/>
</dbReference>
<dbReference type="AlphaFoldDB" id="A0A078MRR9"/>
<feature type="region of interest" description="Disordered" evidence="1">
    <location>
        <begin position="256"/>
        <end position="279"/>
    </location>
</feature>
<organism evidence="3">
    <name type="scientific">Arthrobacter saudimassiliensis</name>
    <dbReference type="NCBI Taxonomy" id="1461584"/>
    <lineage>
        <taxon>Bacteria</taxon>
        <taxon>Bacillati</taxon>
        <taxon>Actinomycetota</taxon>
        <taxon>Actinomycetes</taxon>
        <taxon>Micrococcales</taxon>
        <taxon>Micrococcaceae</taxon>
        <taxon>Arthrobacter</taxon>
    </lineage>
</organism>
<feature type="domain" description="MobA-like NTP transferase" evidence="2">
    <location>
        <begin position="24"/>
        <end position="244"/>
    </location>
</feature>
<evidence type="ECO:0000256" key="1">
    <source>
        <dbReference type="SAM" id="MobiDB-lite"/>
    </source>
</evidence>
<dbReference type="GO" id="GO:0016779">
    <property type="term" value="F:nucleotidyltransferase activity"/>
    <property type="evidence" value="ECO:0007669"/>
    <property type="project" value="UniProtKB-ARBA"/>
</dbReference>
<accession>A0A078MRR9</accession>
<dbReference type="Pfam" id="PF12804">
    <property type="entry name" value="NTP_transf_3"/>
    <property type="match status" value="1"/>
</dbReference>
<feature type="region of interest" description="Disordered" evidence="1">
    <location>
        <begin position="150"/>
        <end position="196"/>
    </location>
</feature>
<protein>
    <submittedName>
        <fullName evidence="3">Nicotine blue oxidoreductase</fullName>
    </submittedName>
</protein>
<gene>
    <name evidence="3" type="primary">nboR</name>
    <name evidence="3" type="ORF">BN1051_02333</name>
</gene>
<reference evidence="3" key="1">
    <citation type="submission" date="2014-07" db="EMBL/GenBank/DDBJ databases">
        <authorList>
            <person name="Urmite Genomes Urmite Genomes"/>
        </authorList>
    </citation>
    <scope>NUCLEOTIDE SEQUENCE</scope>
    <source>
        <strain evidence="3">11W110_air</strain>
    </source>
</reference>
<feature type="compositionally biased region" description="Low complexity" evidence="1">
    <location>
        <begin position="182"/>
        <end position="196"/>
    </location>
</feature>
<dbReference type="InterPro" id="IPR025877">
    <property type="entry name" value="MobA-like_NTP_Trfase"/>
</dbReference>
<evidence type="ECO:0000259" key="2">
    <source>
        <dbReference type="Pfam" id="PF12804"/>
    </source>
</evidence>
<feature type="compositionally biased region" description="Low complexity" evidence="1">
    <location>
        <begin position="150"/>
        <end position="170"/>
    </location>
</feature>
<evidence type="ECO:0000313" key="3">
    <source>
        <dbReference type="EMBL" id="CEA08970.1"/>
    </source>
</evidence>
<dbReference type="PATRIC" id="fig|1461584.3.peg.2308"/>
<dbReference type="PANTHER" id="PTHR43777:SF1">
    <property type="entry name" value="MOLYBDENUM COFACTOR CYTIDYLYLTRANSFERASE"/>
    <property type="match status" value="1"/>
</dbReference>
<dbReference type="Gene3D" id="3.90.550.10">
    <property type="entry name" value="Spore Coat Polysaccharide Biosynthesis Protein SpsA, Chain A"/>
    <property type="match status" value="2"/>
</dbReference>
<feature type="compositionally biased region" description="Low complexity" evidence="1">
    <location>
        <begin position="265"/>
        <end position="279"/>
    </location>
</feature>
<sequence length="279" mass="27178">MDIRGGAGPGAGRARGHARPAVSAVLLAAGAGTRLGAGPKALLPYRGRTLAAVLAETLRDAGCSTVVLVLGAEARRVAAAAGLAEYVLEVNPDWQQGMGSSFRRGVARALAADPDAGVLVALADQPGLTPGLVRRLADAHAARLAAAPGAQAGPAVPGAPGARPGPAVPGTQAGPVPATRGAQPAADPPGAASAEPSLATAAAYRSADGRLRRGHPVLFSPAAARAAAAGAAGDAGARAWLRANPAAVRLVDCSDLSDGRDIDTPADLPLLDTAPPGAG</sequence>
<dbReference type="PANTHER" id="PTHR43777">
    <property type="entry name" value="MOLYBDENUM COFACTOR CYTIDYLYLTRANSFERASE"/>
    <property type="match status" value="1"/>
</dbReference>
<dbReference type="EMBL" id="LN483071">
    <property type="protein sequence ID" value="CEA08970.1"/>
    <property type="molecule type" value="Genomic_DNA"/>
</dbReference>
<proteinExistence type="predicted"/>
<name>A0A078MRR9_9MICC</name>
<dbReference type="SUPFAM" id="SSF53448">
    <property type="entry name" value="Nucleotide-diphospho-sugar transferases"/>
    <property type="match status" value="1"/>
</dbReference>